<feature type="chain" id="PRO_5042585600" description="Lipocalin-like domain-containing protein" evidence="1">
    <location>
        <begin position="17"/>
        <end position="146"/>
    </location>
</feature>
<name>A0AAI8C8V4_9FLAO</name>
<sequence>MKRIILLLMMVFMALACSSDDNKGESNSEGSTEVGVSHSHKIKIPGWLQGQWVAKGSSEFDFHSFNLKANDLCVVTVVSNCYQGQINAVDRVDPNQVTVVQENKKGYYRLSIEMGGLLAEYAFTHKSENEVELKMSNVPKVVLIRK</sequence>
<dbReference type="Proteomes" id="UP000069030">
    <property type="component" value="Chromosome"/>
</dbReference>
<protein>
    <recommendedName>
        <fullName evidence="4">Lipocalin-like domain-containing protein</fullName>
    </recommendedName>
</protein>
<dbReference type="EMBL" id="CP013690">
    <property type="protein sequence ID" value="ALU28060.1"/>
    <property type="molecule type" value="Genomic_DNA"/>
</dbReference>
<dbReference type="RefSeq" id="WP_058699891.1">
    <property type="nucleotide sequence ID" value="NZ_CP013690.1"/>
</dbReference>
<evidence type="ECO:0008006" key="4">
    <source>
        <dbReference type="Google" id="ProtNLM"/>
    </source>
</evidence>
<dbReference type="AlphaFoldDB" id="A0AAI8C8V4"/>
<feature type="signal peptide" evidence="1">
    <location>
        <begin position="1"/>
        <end position="16"/>
    </location>
</feature>
<dbReference type="PROSITE" id="PS51257">
    <property type="entry name" value="PROKAR_LIPOPROTEIN"/>
    <property type="match status" value="1"/>
</dbReference>
<evidence type="ECO:0000256" key="1">
    <source>
        <dbReference type="SAM" id="SignalP"/>
    </source>
</evidence>
<dbReference type="KEGG" id="mod:AS202_18750"/>
<keyword evidence="1" id="KW-0732">Signal</keyword>
<evidence type="ECO:0000313" key="3">
    <source>
        <dbReference type="Proteomes" id="UP000069030"/>
    </source>
</evidence>
<evidence type="ECO:0000313" key="2">
    <source>
        <dbReference type="EMBL" id="ALU28060.1"/>
    </source>
</evidence>
<proteinExistence type="predicted"/>
<accession>A0AAI8C8V4</accession>
<gene>
    <name evidence="2" type="ORF">AS202_18750</name>
</gene>
<reference evidence="2 3" key="1">
    <citation type="journal article" date="2016" name="J. Zhejiang Univ. Sci. B">
        <title>Antibiotic resistance mechanisms of Myroides sp.</title>
        <authorList>
            <person name="Hu S."/>
            <person name="Yuan S."/>
            <person name="Qu H."/>
            <person name="Jiang T."/>
            <person name="Zhou Y."/>
            <person name="Wang M."/>
            <person name="Ming D."/>
        </authorList>
    </citation>
    <scope>NUCLEOTIDE SEQUENCE [LARGE SCALE GENOMIC DNA]</scope>
    <source>
        <strain evidence="2 3">PR63039</strain>
    </source>
</reference>
<organism evidence="2 3">
    <name type="scientific">Myroides odoratimimus</name>
    <dbReference type="NCBI Taxonomy" id="76832"/>
    <lineage>
        <taxon>Bacteria</taxon>
        <taxon>Pseudomonadati</taxon>
        <taxon>Bacteroidota</taxon>
        <taxon>Flavobacteriia</taxon>
        <taxon>Flavobacteriales</taxon>
        <taxon>Flavobacteriaceae</taxon>
        <taxon>Myroides</taxon>
    </lineage>
</organism>